<dbReference type="RefSeq" id="WP_068805846.1">
    <property type="nucleotide sequence ID" value="NZ_CP014671.1"/>
</dbReference>
<dbReference type="PANTHER" id="PTHR46696:SF1">
    <property type="entry name" value="CYTOCHROME P450 YJIB-RELATED"/>
    <property type="match status" value="1"/>
</dbReference>
<dbReference type="PROSITE" id="PS00086">
    <property type="entry name" value="CYTOCHROME_P450"/>
    <property type="match status" value="1"/>
</dbReference>
<keyword evidence="3" id="KW-0560">Oxidoreductase</keyword>
<proteinExistence type="inferred from homology"/>
<name>A0A1B1YVU1_9GAMM</name>
<dbReference type="InterPro" id="IPR017972">
    <property type="entry name" value="Cyt_P450_CS"/>
</dbReference>
<keyword evidence="3" id="KW-0349">Heme</keyword>
<comment type="similarity">
    <text evidence="2 3">Belongs to the cytochrome P450 family.</text>
</comment>
<dbReference type="AlphaFoldDB" id="A0A1B1YVU1"/>
<gene>
    <name evidence="4" type="ORF">PG2T_12110</name>
</gene>
<dbReference type="EMBL" id="CP014671">
    <property type="protein sequence ID" value="ANX04837.1"/>
    <property type="molecule type" value="Genomic_DNA"/>
</dbReference>
<evidence type="ECO:0000256" key="1">
    <source>
        <dbReference type="ARBA" id="ARBA00001971"/>
    </source>
</evidence>
<evidence type="ECO:0000256" key="2">
    <source>
        <dbReference type="ARBA" id="ARBA00010617"/>
    </source>
</evidence>
<dbReference type="GO" id="GO:0016705">
    <property type="term" value="F:oxidoreductase activity, acting on paired donors, with incorporation or reduction of molecular oxygen"/>
    <property type="evidence" value="ECO:0007669"/>
    <property type="project" value="InterPro"/>
</dbReference>
<dbReference type="GO" id="GO:0020037">
    <property type="term" value="F:heme binding"/>
    <property type="evidence" value="ECO:0007669"/>
    <property type="project" value="InterPro"/>
</dbReference>
<dbReference type="Gene3D" id="1.10.630.10">
    <property type="entry name" value="Cytochrome P450"/>
    <property type="match status" value="1"/>
</dbReference>
<keyword evidence="5" id="KW-1185">Reference proteome</keyword>
<sequence length="418" mass="48204">MLDTVKHLRMLDQDPFGIALDKIDVSQAELYEHDAQWGFFERLRKEDPVHYCADSEYGPFWSVTKFNDIAHVEKNHQLFSSEPTITIADLPEAIPFQSFIQMDPPKHDVHRAAVQPVVAPANLAKLEPIIRERVGKILDELPVGESFDWVERVSIELTTQMLATLFDFPFEERRKLTFWSDATTGAPDISGGDFITPEDRDVALADCGEHFVRLWHQRVSKPGNDLISMLAHSERTRNMIDSPMEYLGNIILLIIGGNDTTRNSITGGVLALNQNPAEYDKLRRDPTLIPNMVSEIIRWQTPILGMRRRAMQDTELFGKQVRRHDKVMMWYVSGNRDDEVIADPMSFKVDRENARHHLSFGFGIHRCMGNRLAEMQLRVSWEEIMKRFRMVEVVGNPVRAKSNIIRGYRSMQVQVHPW</sequence>
<protein>
    <submittedName>
        <fullName evidence="4">Cytochrome</fullName>
    </submittedName>
</protein>
<dbReference type="InterPro" id="IPR001128">
    <property type="entry name" value="Cyt_P450"/>
</dbReference>
<dbReference type="GO" id="GO:0004497">
    <property type="term" value="F:monooxygenase activity"/>
    <property type="evidence" value="ECO:0007669"/>
    <property type="project" value="UniProtKB-KW"/>
</dbReference>
<keyword evidence="3" id="KW-0408">Iron</keyword>
<evidence type="ECO:0000313" key="4">
    <source>
        <dbReference type="EMBL" id="ANX04837.1"/>
    </source>
</evidence>
<dbReference type="SUPFAM" id="SSF48264">
    <property type="entry name" value="Cytochrome P450"/>
    <property type="match status" value="1"/>
</dbReference>
<keyword evidence="3" id="KW-0479">Metal-binding</keyword>
<dbReference type="STRING" id="1810504.PG2T_12110"/>
<dbReference type="PRINTS" id="PR00359">
    <property type="entry name" value="BP450"/>
</dbReference>
<dbReference type="InParanoid" id="A0A1B1YVU1"/>
<evidence type="ECO:0000313" key="5">
    <source>
        <dbReference type="Proteomes" id="UP000092952"/>
    </source>
</evidence>
<dbReference type="CDD" id="cd11033">
    <property type="entry name" value="CYP142-like"/>
    <property type="match status" value="1"/>
</dbReference>
<reference evidence="5" key="1">
    <citation type="submission" date="2016-03" db="EMBL/GenBank/DDBJ databases">
        <title>Complete genome sequence of Solimmundus cernigliae, representing a novel lineage of polycyclic aromatic hydrocarbon degraders within the Gammaproteobacteria.</title>
        <authorList>
            <person name="Singleton D.R."/>
            <person name="Dickey A.N."/>
            <person name="Scholl E.H."/>
            <person name="Wright F.A."/>
            <person name="Aitken M.D."/>
        </authorList>
    </citation>
    <scope>NUCLEOTIDE SEQUENCE [LARGE SCALE GENOMIC DNA]</scope>
    <source>
        <strain evidence="5">TR3.2</strain>
    </source>
</reference>
<dbReference type="GO" id="GO:0005506">
    <property type="term" value="F:iron ion binding"/>
    <property type="evidence" value="ECO:0007669"/>
    <property type="project" value="InterPro"/>
</dbReference>
<accession>A0A1B1YVU1</accession>
<dbReference type="InterPro" id="IPR036396">
    <property type="entry name" value="Cyt_P450_sf"/>
</dbReference>
<dbReference type="InterPro" id="IPR002397">
    <property type="entry name" value="Cyt_P450_B"/>
</dbReference>
<comment type="cofactor">
    <cofactor evidence="1">
        <name>heme</name>
        <dbReference type="ChEBI" id="CHEBI:30413"/>
    </cofactor>
</comment>
<dbReference type="Pfam" id="PF00067">
    <property type="entry name" value="p450"/>
    <property type="match status" value="1"/>
</dbReference>
<dbReference type="PANTHER" id="PTHR46696">
    <property type="entry name" value="P450, PUTATIVE (EUROFUNG)-RELATED"/>
    <property type="match status" value="1"/>
</dbReference>
<keyword evidence="3" id="KW-0503">Monooxygenase</keyword>
<organism evidence="4 5">
    <name type="scientific">Immundisolibacter cernigliae</name>
    <dbReference type="NCBI Taxonomy" id="1810504"/>
    <lineage>
        <taxon>Bacteria</taxon>
        <taxon>Pseudomonadati</taxon>
        <taxon>Pseudomonadota</taxon>
        <taxon>Gammaproteobacteria</taxon>
        <taxon>Immundisolibacterales</taxon>
        <taxon>Immundisolibacteraceae</taxon>
        <taxon>Immundisolibacter</taxon>
    </lineage>
</organism>
<dbReference type="KEGG" id="gbi:PG2T_12110"/>
<evidence type="ECO:0000256" key="3">
    <source>
        <dbReference type="RuleBase" id="RU000461"/>
    </source>
</evidence>
<dbReference type="Proteomes" id="UP000092952">
    <property type="component" value="Chromosome"/>
</dbReference>